<dbReference type="GeneID" id="36336876"/>
<gene>
    <name evidence="1" type="ORF">EGR_01161</name>
</gene>
<dbReference type="GO" id="GO:0072659">
    <property type="term" value="P:protein localization to plasma membrane"/>
    <property type="evidence" value="ECO:0007669"/>
    <property type="project" value="TreeGrafter"/>
</dbReference>
<dbReference type="InterPro" id="IPR051851">
    <property type="entry name" value="EFR3_Homologs"/>
</dbReference>
<proteinExistence type="predicted"/>
<dbReference type="Proteomes" id="UP000019149">
    <property type="component" value="Unassembled WGS sequence"/>
</dbReference>
<dbReference type="AlphaFoldDB" id="W6US07"/>
<sequence length="231" mass="26384">MPRRLDGRLLFGCGPCRPKWVKVVDNIYTGNHSFLGFSQIEEDAPSYYREYDDLVDHFTRMAYSELPNEAERKKVRLAGIKGLQGVVRKTARGQLRMNALQSMEKIIPALLFNIHEKPPNDNEADESEPGCQAVFVFKDVVCRASFTNLIPVVSAMITQVVVHFDNHRLWTPSDFPLLVFGYLLDSIKNMQVAHNLVKELINYLRKSDTRLTTLQRISVVMVSCHPFCTVP</sequence>
<dbReference type="PANTHER" id="PTHR12444">
    <property type="entry name" value="PROTEIN EFR3 HOMOLOG CMP44E"/>
    <property type="match status" value="1"/>
</dbReference>
<keyword evidence="2" id="KW-1185">Reference proteome</keyword>
<dbReference type="KEGG" id="egl:EGR_01161"/>
<dbReference type="RefSeq" id="XP_024355229.1">
    <property type="nucleotide sequence ID" value="XM_024490410.1"/>
</dbReference>
<dbReference type="PANTHER" id="PTHR12444:SF8">
    <property type="entry name" value="PROTEIN EFR3 HOMOLOG CMP44E"/>
    <property type="match status" value="1"/>
</dbReference>
<dbReference type="EMBL" id="APAU02000004">
    <property type="protein sequence ID" value="EUB64033.1"/>
    <property type="molecule type" value="Genomic_DNA"/>
</dbReference>
<dbReference type="GO" id="GO:0005886">
    <property type="term" value="C:plasma membrane"/>
    <property type="evidence" value="ECO:0007669"/>
    <property type="project" value="TreeGrafter"/>
</dbReference>
<reference evidence="1 2" key="1">
    <citation type="journal article" date="2013" name="Nat. Genet.">
        <title>The genome of the hydatid tapeworm Echinococcus granulosus.</title>
        <authorList>
            <person name="Zheng H."/>
            <person name="Zhang W."/>
            <person name="Zhang L."/>
            <person name="Zhang Z."/>
            <person name="Li J."/>
            <person name="Lu G."/>
            <person name="Zhu Y."/>
            <person name="Wang Y."/>
            <person name="Huang Y."/>
            <person name="Liu J."/>
            <person name="Kang H."/>
            <person name="Chen J."/>
            <person name="Wang L."/>
            <person name="Chen A."/>
            <person name="Yu S."/>
            <person name="Gao Z."/>
            <person name="Jin L."/>
            <person name="Gu W."/>
            <person name="Wang Z."/>
            <person name="Zhao L."/>
            <person name="Shi B."/>
            <person name="Wen H."/>
            <person name="Lin R."/>
            <person name="Jones M.K."/>
            <person name="Brejova B."/>
            <person name="Vinar T."/>
            <person name="Zhao G."/>
            <person name="McManus D.P."/>
            <person name="Chen Z."/>
            <person name="Zhou Y."/>
            <person name="Wang S."/>
        </authorList>
    </citation>
    <scope>NUCLEOTIDE SEQUENCE [LARGE SCALE GENOMIC DNA]</scope>
</reference>
<name>W6US07_ECHGR</name>
<organism evidence="1 2">
    <name type="scientific">Echinococcus granulosus</name>
    <name type="common">Hydatid tapeworm</name>
    <dbReference type="NCBI Taxonomy" id="6210"/>
    <lineage>
        <taxon>Eukaryota</taxon>
        <taxon>Metazoa</taxon>
        <taxon>Spiralia</taxon>
        <taxon>Lophotrochozoa</taxon>
        <taxon>Platyhelminthes</taxon>
        <taxon>Cestoda</taxon>
        <taxon>Eucestoda</taxon>
        <taxon>Cyclophyllidea</taxon>
        <taxon>Taeniidae</taxon>
        <taxon>Echinococcus</taxon>
        <taxon>Echinococcus granulosus group</taxon>
    </lineage>
</organism>
<accession>W6US07</accession>
<comment type="caution">
    <text evidence="1">The sequence shown here is derived from an EMBL/GenBank/DDBJ whole genome shotgun (WGS) entry which is preliminary data.</text>
</comment>
<evidence type="ECO:0000313" key="2">
    <source>
        <dbReference type="Proteomes" id="UP000019149"/>
    </source>
</evidence>
<dbReference type="STRING" id="6210.W6US07"/>
<dbReference type="CTD" id="36336876"/>
<evidence type="ECO:0000313" key="1">
    <source>
        <dbReference type="EMBL" id="EUB64033.1"/>
    </source>
</evidence>
<dbReference type="OrthoDB" id="19232at2759"/>
<protein>
    <submittedName>
        <fullName evidence="1">Protein EFR3 A</fullName>
    </submittedName>
</protein>